<dbReference type="AlphaFoldDB" id="A0A8J2KNI0"/>
<reference evidence="2" key="1">
    <citation type="submission" date="2021-06" db="EMBL/GenBank/DDBJ databases">
        <authorList>
            <person name="Hodson N. C."/>
            <person name="Mongue J. A."/>
            <person name="Jaron S. K."/>
        </authorList>
    </citation>
    <scope>NUCLEOTIDE SEQUENCE</scope>
</reference>
<comment type="caution">
    <text evidence="2">The sequence shown here is derived from an EMBL/GenBank/DDBJ whole genome shotgun (WGS) entry which is preliminary data.</text>
</comment>
<name>A0A8J2KNI0_9HEXA</name>
<protein>
    <submittedName>
        <fullName evidence="2">Uncharacterized protein</fullName>
    </submittedName>
</protein>
<feature type="region of interest" description="Disordered" evidence="1">
    <location>
        <begin position="522"/>
        <end position="551"/>
    </location>
</feature>
<dbReference type="Proteomes" id="UP000708208">
    <property type="component" value="Unassembled WGS sequence"/>
</dbReference>
<evidence type="ECO:0000313" key="3">
    <source>
        <dbReference type="Proteomes" id="UP000708208"/>
    </source>
</evidence>
<dbReference type="EMBL" id="CAJVCH010173903">
    <property type="protein sequence ID" value="CAG7729130.1"/>
    <property type="molecule type" value="Genomic_DNA"/>
</dbReference>
<evidence type="ECO:0000313" key="2">
    <source>
        <dbReference type="EMBL" id="CAG7729130.1"/>
    </source>
</evidence>
<gene>
    <name evidence="2" type="ORF">AFUS01_LOCUS17867</name>
</gene>
<proteinExistence type="predicted"/>
<evidence type="ECO:0000256" key="1">
    <source>
        <dbReference type="SAM" id="MobiDB-lite"/>
    </source>
</evidence>
<organism evidence="2 3">
    <name type="scientific">Allacma fusca</name>
    <dbReference type="NCBI Taxonomy" id="39272"/>
    <lineage>
        <taxon>Eukaryota</taxon>
        <taxon>Metazoa</taxon>
        <taxon>Ecdysozoa</taxon>
        <taxon>Arthropoda</taxon>
        <taxon>Hexapoda</taxon>
        <taxon>Collembola</taxon>
        <taxon>Symphypleona</taxon>
        <taxon>Sminthuridae</taxon>
        <taxon>Allacma</taxon>
    </lineage>
</organism>
<keyword evidence="3" id="KW-1185">Reference proteome</keyword>
<sequence length="710" mass="80200">MERWERPSPSRNCAYNINLRIGEAKFNREKLRMDKEIKSMEKMYRQNVRKVNAAQRGVVSMLGHDPYPDCEKDHLLFEHNQPGFCYRRNGQPRRFVSLLESKTRKIVHDLEGKEGLLRTPATNIISDSPVMAEILSAPDIVEILCDLRTTAVLISDPALFAQFSSTLMNSPNNPLPLKGENPRECLMHYRTNLIQEFFESLKIQMEIKRYAGMSNDPSMSNYLRSKKSSISSPADDSIKPNMTTKEWGEAVIERLRQAKLQEDQLVPNKRGTSASLDPFLPFAITINPEDNLSNNDLENDSCTSFGVPQNTVTQLTAVQTVMDLSASPKISERQGSWSRIPARSKAKRDEFAGFVKSLVTEVEKIAEIGKHMGQLQKRKQQYDTVTNPLVRLLRKKSLFSSLNEDDLLFYEYDGGRRDAEHKMARDLNMNQPRPGGFTFRVPSRTDTAALDNMDYRSRPTSGEVDSGSVSHNLATPVKTKSYEPCTVCNSTCFMQKSLKRLCCQACNAKLREKCNEAQLRDRRDKAATEATSWKTPGLSKGWPKNSSKDTKPHHLLSSIPLALRKNYATYSSSQNYNSEIESPGESPFLIGSSSPLHKGQPTPEIRRKHLLPEITKFMSGRLEASPTQLSFPSGSDIGTGQKISNVRSLQDSLKDPSSSGFLHDPIPDSWTLKVNRMDIMKLRHELETASVEEKLAHFEKVFLDTKDVVT</sequence>
<accession>A0A8J2KNI0</accession>